<proteinExistence type="predicted"/>
<reference evidence="1" key="1">
    <citation type="submission" date="2019-10" db="EMBL/GenBank/DDBJ databases">
        <authorList>
            <consortium name="DOE Joint Genome Institute"/>
            <person name="Kuo A."/>
            <person name="Miyauchi S."/>
            <person name="Kiss E."/>
            <person name="Drula E."/>
            <person name="Kohler A."/>
            <person name="Sanchez-Garcia M."/>
            <person name="Andreopoulos B."/>
            <person name="Barry K.W."/>
            <person name="Bonito G."/>
            <person name="Buee M."/>
            <person name="Carver A."/>
            <person name="Chen C."/>
            <person name="Cichocki N."/>
            <person name="Clum A."/>
            <person name="Culley D."/>
            <person name="Crous P.W."/>
            <person name="Fauchery L."/>
            <person name="Girlanda M."/>
            <person name="Hayes R."/>
            <person name="Keri Z."/>
            <person name="Labutti K."/>
            <person name="Lipzen A."/>
            <person name="Lombard V."/>
            <person name="Magnuson J."/>
            <person name="Maillard F."/>
            <person name="Morin E."/>
            <person name="Murat C."/>
            <person name="Nolan M."/>
            <person name="Ohm R."/>
            <person name="Pangilinan J."/>
            <person name="Pereira M."/>
            <person name="Perotto S."/>
            <person name="Peter M."/>
            <person name="Riley R."/>
            <person name="Sitrit Y."/>
            <person name="Stielow B."/>
            <person name="Szollosi G."/>
            <person name="Zifcakova L."/>
            <person name="Stursova M."/>
            <person name="Spatafora J.W."/>
            <person name="Tedersoo L."/>
            <person name="Vaario L.-M."/>
            <person name="Yamada A."/>
            <person name="Yan M."/>
            <person name="Wang P."/>
            <person name="Xu J."/>
            <person name="Bruns T."/>
            <person name="Baldrian P."/>
            <person name="Vilgalys R."/>
            <person name="Henrissat B."/>
            <person name="Grigoriev I.V."/>
            <person name="Hibbett D."/>
            <person name="Nagy L.G."/>
            <person name="Martin F.M."/>
        </authorList>
    </citation>
    <scope>NUCLEOTIDE SEQUENCE</scope>
    <source>
        <strain evidence="1">P2</strain>
    </source>
</reference>
<dbReference type="EMBL" id="MU118114">
    <property type="protein sequence ID" value="KAF9644893.1"/>
    <property type="molecule type" value="Genomic_DNA"/>
</dbReference>
<name>A0ACB6Z5L8_THEGA</name>
<dbReference type="Proteomes" id="UP000886501">
    <property type="component" value="Unassembled WGS sequence"/>
</dbReference>
<gene>
    <name evidence="1" type="ORF">BDM02DRAFT_3121170</name>
</gene>
<keyword evidence="2" id="KW-1185">Reference proteome</keyword>
<reference evidence="1" key="2">
    <citation type="journal article" date="2020" name="Nat. Commun.">
        <title>Large-scale genome sequencing of mycorrhizal fungi provides insights into the early evolution of symbiotic traits.</title>
        <authorList>
            <person name="Miyauchi S."/>
            <person name="Kiss E."/>
            <person name="Kuo A."/>
            <person name="Drula E."/>
            <person name="Kohler A."/>
            <person name="Sanchez-Garcia M."/>
            <person name="Morin E."/>
            <person name="Andreopoulos B."/>
            <person name="Barry K.W."/>
            <person name="Bonito G."/>
            <person name="Buee M."/>
            <person name="Carver A."/>
            <person name="Chen C."/>
            <person name="Cichocki N."/>
            <person name="Clum A."/>
            <person name="Culley D."/>
            <person name="Crous P.W."/>
            <person name="Fauchery L."/>
            <person name="Girlanda M."/>
            <person name="Hayes R.D."/>
            <person name="Keri Z."/>
            <person name="LaButti K."/>
            <person name="Lipzen A."/>
            <person name="Lombard V."/>
            <person name="Magnuson J."/>
            <person name="Maillard F."/>
            <person name="Murat C."/>
            <person name="Nolan M."/>
            <person name="Ohm R.A."/>
            <person name="Pangilinan J."/>
            <person name="Pereira M.F."/>
            <person name="Perotto S."/>
            <person name="Peter M."/>
            <person name="Pfister S."/>
            <person name="Riley R."/>
            <person name="Sitrit Y."/>
            <person name="Stielow J.B."/>
            <person name="Szollosi G."/>
            <person name="Zifcakova L."/>
            <person name="Stursova M."/>
            <person name="Spatafora J.W."/>
            <person name="Tedersoo L."/>
            <person name="Vaario L.M."/>
            <person name="Yamada A."/>
            <person name="Yan M."/>
            <person name="Wang P."/>
            <person name="Xu J."/>
            <person name="Bruns T."/>
            <person name="Baldrian P."/>
            <person name="Vilgalys R."/>
            <person name="Dunand C."/>
            <person name="Henrissat B."/>
            <person name="Grigoriev I.V."/>
            <person name="Hibbett D."/>
            <person name="Nagy L.G."/>
            <person name="Martin F.M."/>
        </authorList>
    </citation>
    <scope>NUCLEOTIDE SEQUENCE</scope>
    <source>
        <strain evidence="1">P2</strain>
    </source>
</reference>
<evidence type="ECO:0000313" key="2">
    <source>
        <dbReference type="Proteomes" id="UP000886501"/>
    </source>
</evidence>
<sequence>MNGTRSATFICFRFHFPQSITPHSTITLFMVSYDSSLSSLHVLILTYVYLCGSLVTPVRSGTLPEGSPCSTANNRIDKLSHRFMDGCDDKTFCSGSVDGTCIPKRCRTDVFPFGYKEGDVLPPLCDPGGGCRPLVEVGQPCQLNQDRQCAPPPDWQELASDWNFNGSVCLGSVCSPASITLGQPCLIDSTDYVSPGPNGQEFVTTVIRHNCRTPQLFCNLVSHICEPTKPPGFQCNHDQECQSVGPISMTKTRGYFPLPNYIQVQLRIPEPNLYSPS</sequence>
<accession>A0ACB6Z5L8</accession>
<comment type="caution">
    <text evidence="1">The sequence shown here is derived from an EMBL/GenBank/DDBJ whole genome shotgun (WGS) entry which is preliminary data.</text>
</comment>
<evidence type="ECO:0000313" key="1">
    <source>
        <dbReference type="EMBL" id="KAF9644893.1"/>
    </source>
</evidence>
<protein>
    <submittedName>
        <fullName evidence="1">Uncharacterized protein</fullName>
    </submittedName>
</protein>
<organism evidence="1 2">
    <name type="scientific">Thelephora ganbajun</name>
    <name type="common">Ganba fungus</name>
    <dbReference type="NCBI Taxonomy" id="370292"/>
    <lineage>
        <taxon>Eukaryota</taxon>
        <taxon>Fungi</taxon>
        <taxon>Dikarya</taxon>
        <taxon>Basidiomycota</taxon>
        <taxon>Agaricomycotina</taxon>
        <taxon>Agaricomycetes</taxon>
        <taxon>Thelephorales</taxon>
        <taxon>Thelephoraceae</taxon>
        <taxon>Thelephora</taxon>
    </lineage>
</organism>